<feature type="transmembrane region" description="Helical" evidence="5">
    <location>
        <begin position="30"/>
        <end position="49"/>
    </location>
</feature>
<dbReference type="PANTHER" id="PTHR46140">
    <property type="entry name" value="VACUOLAR TRANSPORTER CHAPERONE 1-RELATED"/>
    <property type="match status" value="1"/>
</dbReference>
<evidence type="ECO:0000313" key="6">
    <source>
        <dbReference type="EMBL" id="KAK9760460.1"/>
    </source>
</evidence>
<evidence type="ECO:0000256" key="2">
    <source>
        <dbReference type="ARBA" id="ARBA00022692"/>
    </source>
</evidence>
<dbReference type="PANTHER" id="PTHR46140:SF1">
    <property type="entry name" value="VACUOLAR TRANSPORTER CHAPERONE COMPLEX SUBUNIT 4-RELATED"/>
    <property type="match status" value="1"/>
</dbReference>
<dbReference type="Proteomes" id="UP001479436">
    <property type="component" value="Unassembled WGS sequence"/>
</dbReference>
<dbReference type="InterPro" id="IPR051572">
    <property type="entry name" value="VTC_Complex_Subunit"/>
</dbReference>
<comment type="caution">
    <text evidence="6">The sequence shown here is derived from an EMBL/GenBank/DDBJ whole genome shotgun (WGS) entry which is preliminary data.</text>
</comment>
<reference evidence="6 7" key="1">
    <citation type="submission" date="2023-04" db="EMBL/GenBank/DDBJ databases">
        <title>Genome of Basidiobolus ranarum AG-B5.</title>
        <authorList>
            <person name="Stajich J.E."/>
            <person name="Carter-House D."/>
            <person name="Gryganskyi A."/>
        </authorList>
    </citation>
    <scope>NUCLEOTIDE SEQUENCE [LARGE SCALE GENOMIC DNA]</scope>
    <source>
        <strain evidence="6 7">AG-B5</strain>
    </source>
</reference>
<accession>A0ABR2WG38</accession>
<gene>
    <name evidence="6" type="ORF">K7432_015488</name>
</gene>
<protein>
    <submittedName>
        <fullName evidence="6">Uncharacterized protein</fullName>
    </submittedName>
</protein>
<evidence type="ECO:0000256" key="1">
    <source>
        <dbReference type="ARBA" id="ARBA00004127"/>
    </source>
</evidence>
<proteinExistence type="predicted"/>
<evidence type="ECO:0000313" key="7">
    <source>
        <dbReference type="Proteomes" id="UP001479436"/>
    </source>
</evidence>
<evidence type="ECO:0000256" key="3">
    <source>
        <dbReference type="ARBA" id="ARBA00022989"/>
    </source>
</evidence>
<name>A0ABR2WG38_9FUNG</name>
<organism evidence="6 7">
    <name type="scientific">Basidiobolus ranarum</name>
    <dbReference type="NCBI Taxonomy" id="34480"/>
    <lineage>
        <taxon>Eukaryota</taxon>
        <taxon>Fungi</taxon>
        <taxon>Fungi incertae sedis</taxon>
        <taxon>Zoopagomycota</taxon>
        <taxon>Entomophthoromycotina</taxon>
        <taxon>Basidiobolomycetes</taxon>
        <taxon>Basidiobolales</taxon>
        <taxon>Basidiobolaceae</taxon>
        <taxon>Basidiobolus</taxon>
    </lineage>
</organism>
<evidence type="ECO:0000256" key="4">
    <source>
        <dbReference type="ARBA" id="ARBA00023136"/>
    </source>
</evidence>
<dbReference type="EMBL" id="JASJQH010002119">
    <property type="protein sequence ID" value="KAK9760460.1"/>
    <property type="molecule type" value="Genomic_DNA"/>
</dbReference>
<keyword evidence="7" id="KW-1185">Reference proteome</keyword>
<comment type="subcellular location">
    <subcellularLocation>
        <location evidence="1">Endomembrane system</location>
        <topology evidence="1">Multi-pass membrane protein</topology>
    </subcellularLocation>
</comment>
<keyword evidence="4 5" id="KW-0472">Membrane</keyword>
<evidence type="ECO:0000256" key="5">
    <source>
        <dbReference type="SAM" id="Phobius"/>
    </source>
</evidence>
<sequence>MGVMIYSLILYQWRAEQIRQRRAGPYDDRFGPVVLVIVLFFAVCVNFYLKFTSNPTHKP</sequence>
<keyword evidence="2 5" id="KW-0812">Transmembrane</keyword>
<keyword evidence="3 5" id="KW-1133">Transmembrane helix</keyword>